<evidence type="ECO:0000259" key="1">
    <source>
        <dbReference type="Pfam" id="PF01966"/>
    </source>
</evidence>
<dbReference type="InterPro" id="IPR006675">
    <property type="entry name" value="HDIG_dom"/>
</dbReference>
<dbReference type="Pfam" id="PF01966">
    <property type="entry name" value="HD"/>
    <property type="match status" value="1"/>
</dbReference>
<protein>
    <recommendedName>
        <fullName evidence="1">HD domain-containing protein</fullName>
    </recommendedName>
</protein>
<dbReference type="Gene3D" id="1.10.3210.10">
    <property type="entry name" value="Hypothetical protein af1432"/>
    <property type="match status" value="1"/>
</dbReference>
<name>A0A1F7X8Q4_9BACT</name>
<evidence type="ECO:0000313" key="3">
    <source>
        <dbReference type="Proteomes" id="UP000177053"/>
    </source>
</evidence>
<gene>
    <name evidence="2" type="ORF">A2Z22_01140</name>
</gene>
<dbReference type="Proteomes" id="UP000177053">
    <property type="component" value="Unassembled WGS sequence"/>
</dbReference>
<evidence type="ECO:0000313" key="2">
    <source>
        <dbReference type="EMBL" id="OGM11371.1"/>
    </source>
</evidence>
<feature type="domain" description="HD" evidence="1">
    <location>
        <begin position="21"/>
        <end position="90"/>
    </location>
</feature>
<dbReference type="NCBIfam" id="TIGR00277">
    <property type="entry name" value="HDIG"/>
    <property type="match status" value="1"/>
</dbReference>
<accession>A0A1F7X8Q4</accession>
<dbReference type="SUPFAM" id="SSF109604">
    <property type="entry name" value="HD-domain/PDEase-like"/>
    <property type="match status" value="1"/>
</dbReference>
<dbReference type="InterPro" id="IPR006674">
    <property type="entry name" value="HD_domain"/>
</dbReference>
<dbReference type="EMBL" id="MGFS01000018">
    <property type="protein sequence ID" value="OGM11371.1"/>
    <property type="molecule type" value="Genomic_DNA"/>
</dbReference>
<dbReference type="AlphaFoldDB" id="A0A1F7X8Q4"/>
<organism evidence="2 3">
    <name type="scientific">Candidatus Woesebacteria bacterium RBG_16_34_12</name>
    <dbReference type="NCBI Taxonomy" id="1802480"/>
    <lineage>
        <taxon>Bacteria</taxon>
        <taxon>Candidatus Woeseibacteriota</taxon>
    </lineage>
</organism>
<proteinExistence type="predicted"/>
<dbReference type="PANTHER" id="PTHR38659:SF1">
    <property type="entry name" value="METAL DEPENDENT PHOSPHOHYDROLASE"/>
    <property type="match status" value="1"/>
</dbReference>
<comment type="caution">
    <text evidence="2">The sequence shown here is derived from an EMBL/GenBank/DDBJ whole genome shotgun (WGS) entry which is preliminary data.</text>
</comment>
<sequence>MNRDQAIDLLHKHMQNPNLRKHCYAVEAVMRALAKRFKEDEETWGVAGLLHDADYEETKDDPKNRHTKVVVDWLEAMDVKADLKNAVVSHAWGYVDWAPQPKTKMEWSLYCCDELTGLIVATALVRPDKRIASVTVDAIIKKWNSPSFAAGVNRKQIEECEPRLKIPLQEFIQIALSAMQGISEDLGL</sequence>
<dbReference type="PANTHER" id="PTHR38659">
    <property type="entry name" value="METAL-DEPENDENT PHOSPHOHYDROLASE"/>
    <property type="match status" value="1"/>
</dbReference>
<reference evidence="2 3" key="1">
    <citation type="journal article" date="2016" name="Nat. Commun.">
        <title>Thousands of microbial genomes shed light on interconnected biogeochemical processes in an aquifer system.</title>
        <authorList>
            <person name="Anantharaman K."/>
            <person name="Brown C.T."/>
            <person name="Hug L.A."/>
            <person name="Sharon I."/>
            <person name="Castelle C.J."/>
            <person name="Probst A.J."/>
            <person name="Thomas B.C."/>
            <person name="Singh A."/>
            <person name="Wilkins M.J."/>
            <person name="Karaoz U."/>
            <person name="Brodie E.L."/>
            <person name="Williams K.H."/>
            <person name="Hubbard S.S."/>
            <person name="Banfield J.F."/>
        </authorList>
    </citation>
    <scope>NUCLEOTIDE SEQUENCE [LARGE SCALE GENOMIC DNA]</scope>
</reference>